<organism evidence="8 9">
    <name type="scientific">Novosphingobium malaysiense</name>
    <dbReference type="NCBI Taxonomy" id="1348853"/>
    <lineage>
        <taxon>Bacteria</taxon>
        <taxon>Pseudomonadati</taxon>
        <taxon>Pseudomonadota</taxon>
        <taxon>Alphaproteobacteria</taxon>
        <taxon>Sphingomonadales</taxon>
        <taxon>Sphingomonadaceae</taxon>
        <taxon>Novosphingobium</taxon>
    </lineage>
</organism>
<keyword evidence="4" id="KW-0699">rRNA-binding</keyword>
<evidence type="ECO:0000256" key="4">
    <source>
        <dbReference type="HAMAP-Rule" id="MF_00075"/>
    </source>
</evidence>
<gene>
    <name evidence="4" type="primary">infA</name>
    <name evidence="8" type="ORF">LK12_02440</name>
</gene>
<dbReference type="PROSITE" id="PS50832">
    <property type="entry name" value="S1_IF1_TYPE"/>
    <property type="match status" value="1"/>
</dbReference>
<dbReference type="SUPFAM" id="SSF50249">
    <property type="entry name" value="Nucleic acid-binding proteins"/>
    <property type="match status" value="1"/>
</dbReference>
<evidence type="ECO:0000256" key="6">
    <source>
        <dbReference type="SAM" id="MobiDB-lite"/>
    </source>
</evidence>
<dbReference type="EMBL" id="JTDI01000001">
    <property type="protein sequence ID" value="KHK93209.1"/>
    <property type="molecule type" value="Genomic_DNA"/>
</dbReference>
<dbReference type="InterPro" id="IPR012340">
    <property type="entry name" value="NA-bd_OB-fold"/>
</dbReference>
<dbReference type="Proteomes" id="UP000031057">
    <property type="component" value="Unassembled WGS sequence"/>
</dbReference>
<dbReference type="RefSeq" id="WP_039278822.1">
    <property type="nucleotide sequence ID" value="NZ_JTDI01000001.1"/>
</dbReference>
<dbReference type="CDD" id="cd04451">
    <property type="entry name" value="S1_IF1"/>
    <property type="match status" value="1"/>
</dbReference>
<dbReference type="GO" id="GO:0043022">
    <property type="term" value="F:ribosome binding"/>
    <property type="evidence" value="ECO:0007669"/>
    <property type="project" value="UniProtKB-UniRule"/>
</dbReference>
<dbReference type="GO" id="GO:0005829">
    <property type="term" value="C:cytosol"/>
    <property type="evidence" value="ECO:0007669"/>
    <property type="project" value="TreeGrafter"/>
</dbReference>
<dbReference type="FunFam" id="2.40.50.140:FF:000002">
    <property type="entry name" value="Translation initiation factor IF-1"/>
    <property type="match status" value="1"/>
</dbReference>
<keyword evidence="3 4" id="KW-0648">Protein biosynthesis</keyword>
<comment type="caution">
    <text evidence="8">The sequence shown here is derived from an EMBL/GenBank/DDBJ whole genome shotgun (WGS) entry which is preliminary data.</text>
</comment>
<dbReference type="PANTHER" id="PTHR33370">
    <property type="entry name" value="TRANSLATION INITIATION FACTOR IF-1, CHLOROPLASTIC"/>
    <property type="match status" value="1"/>
</dbReference>
<evidence type="ECO:0000256" key="3">
    <source>
        <dbReference type="ARBA" id="ARBA00022917"/>
    </source>
</evidence>
<dbReference type="STRING" id="1348853.LK12_02440"/>
<comment type="subcellular location">
    <subcellularLocation>
        <location evidence="4">Cytoplasm</location>
    </subcellularLocation>
</comment>
<dbReference type="AlphaFoldDB" id="A0A0B1ZUU3"/>
<dbReference type="HAMAP" id="MF_00075">
    <property type="entry name" value="IF_1"/>
    <property type="match status" value="1"/>
</dbReference>
<dbReference type="PANTHER" id="PTHR33370:SF1">
    <property type="entry name" value="TRANSLATION INITIATION FACTOR IF-1, CHLOROPLASTIC"/>
    <property type="match status" value="1"/>
</dbReference>
<name>A0A0B1ZUU3_9SPHN</name>
<keyword evidence="4" id="KW-0694">RNA-binding</keyword>
<evidence type="ECO:0000313" key="8">
    <source>
        <dbReference type="EMBL" id="KHK93209.1"/>
    </source>
</evidence>
<comment type="function">
    <text evidence="4">One of the essential components for the initiation of protein synthesis. Stabilizes the binding of IF-2 and IF-3 on the 30S subunit to which N-formylmethionyl-tRNA(fMet) subsequently binds. Helps modulate mRNA selection, yielding the 30S pre-initiation complex (PIC). Upon addition of the 50S ribosomal subunit IF-1, IF-2 and IF-3 are released leaving the mature 70S translation initiation complex.</text>
</comment>
<evidence type="ECO:0000313" key="9">
    <source>
        <dbReference type="Proteomes" id="UP000031057"/>
    </source>
</evidence>
<keyword evidence="2 4" id="KW-0396">Initiation factor</keyword>
<feature type="domain" description="S1-like" evidence="7">
    <location>
        <begin position="1"/>
        <end position="72"/>
    </location>
</feature>
<dbReference type="GO" id="GO:0019843">
    <property type="term" value="F:rRNA binding"/>
    <property type="evidence" value="ECO:0007669"/>
    <property type="project" value="UniProtKB-UniRule"/>
</dbReference>
<accession>A0A0B1ZUU3</accession>
<dbReference type="Gene3D" id="2.40.50.140">
    <property type="entry name" value="Nucleic acid-binding proteins"/>
    <property type="match status" value="1"/>
</dbReference>
<evidence type="ECO:0000256" key="1">
    <source>
        <dbReference type="ARBA" id="ARBA00010939"/>
    </source>
</evidence>
<dbReference type="GO" id="GO:0003743">
    <property type="term" value="F:translation initiation factor activity"/>
    <property type="evidence" value="ECO:0007669"/>
    <property type="project" value="UniProtKB-UniRule"/>
</dbReference>
<dbReference type="InterPro" id="IPR006196">
    <property type="entry name" value="RNA-binding_domain_S1_IF1"/>
</dbReference>
<feature type="region of interest" description="Disordered" evidence="6">
    <location>
        <begin position="69"/>
        <end position="89"/>
    </location>
</feature>
<dbReference type="InterPro" id="IPR004368">
    <property type="entry name" value="TIF_IF1"/>
</dbReference>
<keyword evidence="9" id="KW-1185">Reference proteome</keyword>
<reference evidence="8 9" key="1">
    <citation type="submission" date="2014-10" db="EMBL/GenBank/DDBJ databases">
        <title>Genome sequence of Novosphingobium malaysiense MUSC 273(T).</title>
        <authorList>
            <person name="Lee L.-H."/>
        </authorList>
    </citation>
    <scope>NUCLEOTIDE SEQUENCE [LARGE SCALE GENOMIC DNA]</scope>
    <source>
        <strain evidence="8 9">MUSC 273</strain>
    </source>
</reference>
<evidence type="ECO:0000259" key="7">
    <source>
        <dbReference type="PROSITE" id="PS50832"/>
    </source>
</evidence>
<dbReference type="OrthoDB" id="9803250at2"/>
<evidence type="ECO:0000256" key="5">
    <source>
        <dbReference type="NCBIfam" id="TIGR00008"/>
    </source>
</evidence>
<keyword evidence="4" id="KW-0963">Cytoplasm</keyword>
<comment type="similarity">
    <text evidence="1 4">Belongs to the IF-1 family.</text>
</comment>
<evidence type="ECO:0000256" key="2">
    <source>
        <dbReference type="ARBA" id="ARBA00022540"/>
    </source>
</evidence>
<sequence length="89" mass="10260">MAKEELLTMEGHIEEILPDGRFAVVLDNEHKIIAYTAGKMRKFRIRSVVGDRVHVEMTPYDLSKGRIVFRERTPGQPGGPPRRRGNFKR</sequence>
<comment type="subunit">
    <text evidence="4">Component of the 30S ribosomal translation pre-initiation complex which assembles on the 30S ribosome in the order IF-2 and IF-3, IF-1 and N-formylmethionyl-tRNA(fMet); mRNA recruitment can occur at any time during PIC assembly.</text>
</comment>
<dbReference type="NCBIfam" id="TIGR00008">
    <property type="entry name" value="infA"/>
    <property type="match status" value="1"/>
</dbReference>
<proteinExistence type="inferred from homology"/>
<dbReference type="Pfam" id="PF01176">
    <property type="entry name" value="eIF-1a"/>
    <property type="match status" value="1"/>
</dbReference>
<protein>
    <recommendedName>
        <fullName evidence="4 5">Translation initiation factor IF-1</fullName>
    </recommendedName>
</protein>